<organism evidence="1 2">
    <name type="scientific">Sphaerobolus stellatus (strain SS14)</name>
    <dbReference type="NCBI Taxonomy" id="990650"/>
    <lineage>
        <taxon>Eukaryota</taxon>
        <taxon>Fungi</taxon>
        <taxon>Dikarya</taxon>
        <taxon>Basidiomycota</taxon>
        <taxon>Agaricomycotina</taxon>
        <taxon>Agaricomycetes</taxon>
        <taxon>Phallomycetidae</taxon>
        <taxon>Geastrales</taxon>
        <taxon>Sphaerobolaceae</taxon>
        <taxon>Sphaerobolus</taxon>
    </lineage>
</organism>
<dbReference type="HOGENOM" id="CLU_407772_0_0_1"/>
<proteinExistence type="predicted"/>
<dbReference type="AlphaFoldDB" id="A0A0C9VKY1"/>
<sequence>MATFMVGVFRELSPFQTGLTLLVRPSAKKVLSQALTAIEYFQRVLQPLLIKIPHWRHRPVWCCRTVNDPESMVGDSIPVQTIIHDIGFPMSGGGRTLKYEPTMDILAEHELLMWTIQNTTDPDTITLAAEVIPFVFWPRDVNIATVLIQLQYTFDGCFDGRWDIIPGSEARARACYIAVLYLQCSHGFLLGGSHIQYAKEWLRKHVFLVKANIQDYQAMQIVHHHLDNWRGPLDLKPPDPLPPSHLNDMVWSFRLLNNYLSRRRNPDQNGIKYAQSVIAYYASTAWKYSTSQLLLCVAMVYGFQPDVNFLELPDKSAFESDLLDEVLARRSKHAEDPNWYFIHSQVVPWHEILPGLSSLIERLIPSNFSVRREYMPTVSWLSMLREDRQYGRHWRVHLDILKNMVLLNEEKPDYGRLLKFYDAFGSQVEILIEDAYLIFEVLEALEVQSVWSNNDVSSLLLALGIVKWPQSLPPNELYVNILISSLEASTPVGIREVALQAAWCSRNQLVHLTDTSRTRLLSALIAATPLGNTHTFSDLSFSRRFTQCFDLIFSLCKGSAWECPFEYQEIPMASFMGTVVDITRTVRSLGWTSSAIGAILANTLGMLQALKEVSGFSSSRETAERGDQTTLILAWRYLSSLRERHLDVEDEKVRSKRNNPFDLITNQVWDVGFWRPICYWSTVTFKGSELDEGSLRELIRHVQNNCDHAESKWVECEEEPNWVKEPIRRVIDELEGLEITLREALLKKDSRTSECRILQLY</sequence>
<evidence type="ECO:0000313" key="1">
    <source>
        <dbReference type="EMBL" id="KIJ38216.1"/>
    </source>
</evidence>
<accession>A0A0C9VKY1</accession>
<reference evidence="1 2" key="1">
    <citation type="submission" date="2014-06" db="EMBL/GenBank/DDBJ databases">
        <title>Evolutionary Origins and Diversification of the Mycorrhizal Mutualists.</title>
        <authorList>
            <consortium name="DOE Joint Genome Institute"/>
            <consortium name="Mycorrhizal Genomics Consortium"/>
            <person name="Kohler A."/>
            <person name="Kuo A."/>
            <person name="Nagy L.G."/>
            <person name="Floudas D."/>
            <person name="Copeland A."/>
            <person name="Barry K.W."/>
            <person name="Cichocki N."/>
            <person name="Veneault-Fourrey C."/>
            <person name="LaButti K."/>
            <person name="Lindquist E.A."/>
            <person name="Lipzen A."/>
            <person name="Lundell T."/>
            <person name="Morin E."/>
            <person name="Murat C."/>
            <person name="Riley R."/>
            <person name="Ohm R."/>
            <person name="Sun H."/>
            <person name="Tunlid A."/>
            <person name="Henrissat B."/>
            <person name="Grigoriev I.V."/>
            <person name="Hibbett D.S."/>
            <person name="Martin F."/>
        </authorList>
    </citation>
    <scope>NUCLEOTIDE SEQUENCE [LARGE SCALE GENOMIC DNA]</scope>
    <source>
        <strain evidence="1 2">SS14</strain>
    </source>
</reference>
<gene>
    <name evidence="1" type="ORF">M422DRAFT_50105</name>
</gene>
<dbReference type="Proteomes" id="UP000054279">
    <property type="component" value="Unassembled WGS sequence"/>
</dbReference>
<keyword evidence="2" id="KW-1185">Reference proteome</keyword>
<protein>
    <submittedName>
        <fullName evidence="1">Uncharacterized protein</fullName>
    </submittedName>
</protein>
<evidence type="ECO:0000313" key="2">
    <source>
        <dbReference type="Proteomes" id="UP000054279"/>
    </source>
</evidence>
<name>A0A0C9VKY1_SPHS4</name>
<dbReference type="OrthoDB" id="2691297at2759"/>
<dbReference type="EMBL" id="KN837162">
    <property type="protein sequence ID" value="KIJ38216.1"/>
    <property type="molecule type" value="Genomic_DNA"/>
</dbReference>